<proteinExistence type="predicted"/>
<dbReference type="AlphaFoldDB" id="A0A8R2JVD6"/>
<dbReference type="PANTHER" id="PTHR38338">
    <property type="entry name" value="AGAP013079-PA"/>
    <property type="match status" value="1"/>
</dbReference>
<feature type="region of interest" description="Disordered" evidence="1">
    <location>
        <begin position="143"/>
        <end position="197"/>
    </location>
</feature>
<keyword evidence="3" id="KW-1185">Reference proteome</keyword>
<organism evidence="2 3">
    <name type="scientific">Acyrthosiphon pisum</name>
    <name type="common">Pea aphid</name>
    <dbReference type="NCBI Taxonomy" id="7029"/>
    <lineage>
        <taxon>Eukaryota</taxon>
        <taxon>Metazoa</taxon>
        <taxon>Ecdysozoa</taxon>
        <taxon>Arthropoda</taxon>
        <taxon>Hexapoda</taxon>
        <taxon>Insecta</taxon>
        <taxon>Pterygota</taxon>
        <taxon>Neoptera</taxon>
        <taxon>Paraneoptera</taxon>
        <taxon>Hemiptera</taxon>
        <taxon>Sternorrhyncha</taxon>
        <taxon>Aphidomorpha</taxon>
        <taxon>Aphidoidea</taxon>
        <taxon>Aphididae</taxon>
        <taxon>Macrosiphini</taxon>
        <taxon>Acyrthosiphon</taxon>
    </lineage>
</organism>
<dbReference type="Proteomes" id="UP000007819">
    <property type="component" value="Chromosome A3"/>
</dbReference>
<dbReference type="PANTHER" id="PTHR38338:SF1">
    <property type="entry name" value="AGAP013079-PA"/>
    <property type="match status" value="1"/>
</dbReference>
<feature type="compositionally biased region" description="Basic and acidic residues" evidence="1">
    <location>
        <begin position="143"/>
        <end position="158"/>
    </location>
</feature>
<accession>A0A8R2JVD6</accession>
<reference evidence="2" key="2">
    <citation type="submission" date="2022-06" db="UniProtKB">
        <authorList>
            <consortium name="EnsemblMetazoa"/>
        </authorList>
    </citation>
    <scope>IDENTIFICATION</scope>
</reference>
<protein>
    <submittedName>
        <fullName evidence="2">Uncharacterized protein</fullName>
    </submittedName>
</protein>
<reference evidence="3" key="1">
    <citation type="submission" date="2010-06" db="EMBL/GenBank/DDBJ databases">
        <authorList>
            <person name="Jiang H."/>
            <person name="Abraham K."/>
            <person name="Ali S."/>
            <person name="Alsbrooks S.L."/>
            <person name="Anim B.N."/>
            <person name="Anosike U.S."/>
            <person name="Attaway T."/>
            <person name="Bandaranaike D.P."/>
            <person name="Battles P.K."/>
            <person name="Bell S.N."/>
            <person name="Bell A.V."/>
            <person name="Beltran B."/>
            <person name="Bickham C."/>
            <person name="Bustamante Y."/>
            <person name="Caleb T."/>
            <person name="Canada A."/>
            <person name="Cardenas V."/>
            <person name="Carter K."/>
            <person name="Chacko J."/>
            <person name="Chandrabose M.N."/>
            <person name="Chavez D."/>
            <person name="Chavez A."/>
            <person name="Chen L."/>
            <person name="Chu H.-S."/>
            <person name="Claassen K.J."/>
            <person name="Cockrell R."/>
            <person name="Collins M."/>
            <person name="Cooper J.A."/>
            <person name="Cree A."/>
            <person name="Curry S.M."/>
            <person name="Da Y."/>
            <person name="Dao M.D."/>
            <person name="Das B."/>
            <person name="Davila M.-L."/>
            <person name="Davy-Carroll L."/>
            <person name="Denson S."/>
            <person name="Dinh H."/>
            <person name="Ebong V.E."/>
            <person name="Edwards J.R."/>
            <person name="Egan A."/>
            <person name="El-Daye J."/>
            <person name="Escobedo L."/>
            <person name="Fernandez S."/>
            <person name="Fernando P.R."/>
            <person name="Flagg N."/>
            <person name="Forbes L.D."/>
            <person name="Fowler R.G."/>
            <person name="Fu Q."/>
            <person name="Gabisi R.A."/>
            <person name="Ganer J."/>
            <person name="Garbino Pronczuk A."/>
            <person name="Garcia R.M."/>
            <person name="Garner T."/>
            <person name="Garrett T.E."/>
            <person name="Gonzalez D.A."/>
            <person name="Hamid H."/>
            <person name="Hawkins E.S."/>
            <person name="Hirani K."/>
            <person name="Hogues M.E."/>
            <person name="Hollins B."/>
            <person name="Hsiao C.-H."/>
            <person name="Jabil R."/>
            <person name="James M.L."/>
            <person name="Jhangiani S.N."/>
            <person name="Johnson B."/>
            <person name="Johnson Q."/>
            <person name="Joshi V."/>
            <person name="Kalu J.B."/>
            <person name="Kam C."/>
            <person name="Kashfia A."/>
            <person name="Keebler J."/>
            <person name="Kisamo H."/>
            <person name="Kovar C.L."/>
            <person name="Lago L.A."/>
            <person name="Lai C.-Y."/>
            <person name="Laidlaw J."/>
            <person name="Lara F."/>
            <person name="Le T.-K."/>
            <person name="Lee S.L."/>
            <person name="Legall F.H."/>
            <person name="Lemon S.J."/>
            <person name="Lewis L.R."/>
            <person name="Li B."/>
            <person name="Liu Y."/>
            <person name="Liu Y.-S."/>
            <person name="Lopez J."/>
            <person name="Lozado R.J."/>
            <person name="Lu J."/>
            <person name="Madu R.C."/>
            <person name="Maheshwari M."/>
            <person name="Maheshwari R."/>
            <person name="Malloy K."/>
            <person name="Martinez E."/>
            <person name="Mathew T."/>
            <person name="Mercado I.C."/>
            <person name="Mercado C."/>
            <person name="Meyer B."/>
            <person name="Montgomery K."/>
            <person name="Morgan M.B."/>
            <person name="Munidasa M."/>
            <person name="Nazareth L.V."/>
            <person name="Nelson J."/>
            <person name="Ng B.M."/>
            <person name="Nguyen N.B."/>
            <person name="Nguyen P.Q."/>
            <person name="Nguyen T."/>
            <person name="Obregon M."/>
            <person name="Okwuonu G.O."/>
            <person name="Onwere C.G."/>
            <person name="Orozco G."/>
            <person name="Parra A."/>
            <person name="Patel S."/>
            <person name="Patil S."/>
            <person name="Perez A."/>
            <person name="Perez Y."/>
            <person name="Pham C."/>
            <person name="Primus E.L."/>
            <person name="Pu L.-L."/>
            <person name="Puazo M."/>
            <person name="Qin X."/>
            <person name="Quiroz J.B."/>
            <person name="Reese J."/>
            <person name="Richards S."/>
            <person name="Rives C.M."/>
            <person name="Robberts R."/>
            <person name="Ruiz S.J."/>
            <person name="Ruiz M.J."/>
            <person name="Santibanez J."/>
            <person name="Schneider B.W."/>
            <person name="Sisson I."/>
            <person name="Smith M."/>
            <person name="Sodergren E."/>
            <person name="Song X.-Z."/>
            <person name="Song B.B."/>
            <person name="Summersgill H."/>
            <person name="Thelus R."/>
            <person name="Thornton R.D."/>
            <person name="Trejos Z.Y."/>
            <person name="Usmani K."/>
            <person name="Vattathil S."/>
            <person name="Villasana D."/>
            <person name="Walker D.L."/>
            <person name="Wang S."/>
            <person name="Wang K."/>
            <person name="White C.S."/>
            <person name="Williams A.C."/>
            <person name="Williamson J."/>
            <person name="Wilson K."/>
            <person name="Woghiren I.O."/>
            <person name="Woodworth J.R."/>
            <person name="Worley K.C."/>
            <person name="Wright R.A."/>
            <person name="Wu W."/>
            <person name="Young L."/>
            <person name="Zhang L."/>
            <person name="Zhang J."/>
            <person name="Zhu Y."/>
            <person name="Muzny D.M."/>
            <person name="Weinstock G."/>
            <person name="Gibbs R.A."/>
        </authorList>
    </citation>
    <scope>NUCLEOTIDE SEQUENCE [LARGE SCALE GENOMIC DNA]</scope>
    <source>
        <strain evidence="3">LSR1</strain>
    </source>
</reference>
<evidence type="ECO:0000313" key="3">
    <source>
        <dbReference type="Proteomes" id="UP000007819"/>
    </source>
</evidence>
<dbReference type="OrthoDB" id="6357957at2759"/>
<name>A0A8R2JVD6_ACYPI</name>
<feature type="compositionally biased region" description="Low complexity" evidence="1">
    <location>
        <begin position="97"/>
        <end position="130"/>
    </location>
</feature>
<feature type="compositionally biased region" description="Low complexity" evidence="1">
    <location>
        <begin position="32"/>
        <end position="41"/>
    </location>
</feature>
<sequence>MAFMMPVVKNDYNIYKSNRNRRVSECSNDKTSGSSGSSCGGTRRVHSGSRSADGPSLSTSPGSDFMVGSPAHRSLGGVSRQTAFHHGSQQHHHGVASRNSSRNSQSSLQSPAKSSSSSSSPPKVSSTSSLNMFHSKLVDKLRRSLTSKSKDSECQSLDKKKKPPNPCTPSVTHPRRNGLKGTSGSLVSNPIAHRRRPARILRGEDPEIWPKVTTINGQYQT</sequence>
<dbReference type="EnsemblMetazoa" id="XM_029491554.1">
    <property type="protein sequence ID" value="XP_029347414.1"/>
    <property type="gene ID" value="LOC100159431"/>
</dbReference>
<evidence type="ECO:0000313" key="2">
    <source>
        <dbReference type="EnsemblMetazoa" id="XP_029347414.1"/>
    </source>
</evidence>
<feature type="region of interest" description="Disordered" evidence="1">
    <location>
        <begin position="15"/>
        <end position="131"/>
    </location>
</feature>
<evidence type="ECO:0000256" key="1">
    <source>
        <dbReference type="SAM" id="MobiDB-lite"/>
    </source>
</evidence>